<keyword evidence="1" id="KW-0812">Transmembrane</keyword>
<proteinExistence type="predicted"/>
<feature type="transmembrane region" description="Helical" evidence="1">
    <location>
        <begin position="168"/>
        <end position="190"/>
    </location>
</feature>
<organism evidence="2 3">
    <name type="scientific">Parafannyhessea umbonata</name>
    <dbReference type="NCBI Taxonomy" id="604330"/>
    <lineage>
        <taxon>Bacteria</taxon>
        <taxon>Bacillati</taxon>
        <taxon>Actinomycetota</taxon>
        <taxon>Coriobacteriia</taxon>
        <taxon>Coriobacteriales</taxon>
        <taxon>Atopobiaceae</taxon>
        <taxon>Parafannyhessea</taxon>
    </lineage>
</organism>
<name>A0A6N7WUR5_9ACTN</name>
<dbReference type="PROSITE" id="PS51257">
    <property type="entry name" value="PROKAR_LIPOPROTEIN"/>
    <property type="match status" value="1"/>
</dbReference>
<dbReference type="Pfam" id="PF19484">
    <property type="entry name" value="DUF6020"/>
    <property type="match status" value="1"/>
</dbReference>
<feature type="transmembrane region" description="Helical" evidence="1">
    <location>
        <begin position="42"/>
        <end position="61"/>
    </location>
</feature>
<protein>
    <recommendedName>
        <fullName evidence="4">Glycosyltransferase RgtA/B/C/D-like domain-containing protein</fullName>
    </recommendedName>
</protein>
<dbReference type="Proteomes" id="UP000434342">
    <property type="component" value="Unassembled WGS sequence"/>
</dbReference>
<feature type="transmembrane region" description="Helical" evidence="1">
    <location>
        <begin position="538"/>
        <end position="556"/>
    </location>
</feature>
<evidence type="ECO:0008006" key="4">
    <source>
        <dbReference type="Google" id="ProtNLM"/>
    </source>
</evidence>
<feature type="transmembrane region" description="Helical" evidence="1">
    <location>
        <begin position="202"/>
        <end position="220"/>
    </location>
</feature>
<gene>
    <name evidence="2" type="ORF">FYJ69_02530</name>
</gene>
<keyword evidence="1" id="KW-1133">Transmembrane helix</keyword>
<accession>A0A6N7WUR5</accession>
<feature type="transmembrane region" description="Helical" evidence="1">
    <location>
        <begin position="226"/>
        <end position="243"/>
    </location>
</feature>
<dbReference type="RefSeq" id="WP_154539770.1">
    <property type="nucleotide sequence ID" value="NZ_VUND01000001.1"/>
</dbReference>
<feature type="transmembrane region" description="Helical" evidence="1">
    <location>
        <begin position="100"/>
        <end position="122"/>
    </location>
</feature>
<evidence type="ECO:0000313" key="2">
    <source>
        <dbReference type="EMBL" id="MST59791.1"/>
    </source>
</evidence>
<dbReference type="EMBL" id="VUND01000001">
    <property type="protein sequence ID" value="MST59791.1"/>
    <property type="molecule type" value="Genomic_DNA"/>
</dbReference>
<dbReference type="InterPro" id="IPR046062">
    <property type="entry name" value="DUF6020"/>
</dbReference>
<sequence length="583" mass="64498">MQYFRGLRPTPRLAIPVILGMLFACGDQVAEGNGSLYGSMPVLLVKMVLFSALFVVVFCLGERLIGFLAERARLSSASEGEKCGESARTLIRYGPSVRNVLVNGCVIGICWLPYVFCLYPGVYWSDTSMQLLMHYGAKTFTDHHPFFTTLLFGAMADLGKALFNNAILGLYILIVVQLVAAVLLFSYMTIFAHGLGLPRRSCHFLLAFFALFPLFPVMFSSLAKDTISVLFFIPFSMMYIRAIRTKGKSLEKAGNIALLLFLTVLTCLTKKPMVYIVAPSLVVLIFTHVSKRAKVASLIIGLTAGALIMLVIPKIVLPALNIEPGGKQESIPFAIQEVAHDVKYNGDTLSEGDKEVISKFLTIKYNDISGAYSWQLADPVKGTSLKDPSLFGPFIQLWLRQWINHPMGHIESFIGLTQGWFSFVTADGGPNYLIVITDSSAYYDPIRKFIPQWPVEAAHGGAVRSIYSAIQSIPVVNFLFYRSTWASILPCFVLYLLCSNENRGNRVQIFFSTLPIAMTCLYLMLVPVSTWGGEPTRYVLQSVCTLPLFFAYVLSVHGARIPKGVLAANELDCKKSHPPFSLS</sequence>
<feature type="transmembrane region" description="Helical" evidence="1">
    <location>
        <begin position="509"/>
        <end position="532"/>
    </location>
</feature>
<feature type="transmembrane region" description="Helical" evidence="1">
    <location>
        <begin position="478"/>
        <end position="497"/>
    </location>
</feature>
<dbReference type="AlphaFoldDB" id="A0A6N7WUR5"/>
<reference evidence="2 3" key="1">
    <citation type="submission" date="2019-08" db="EMBL/GenBank/DDBJ databases">
        <title>In-depth cultivation of the pig gut microbiome towards novel bacterial diversity and tailored functional studies.</title>
        <authorList>
            <person name="Wylensek D."/>
            <person name="Hitch T.C.A."/>
            <person name="Clavel T."/>
        </authorList>
    </citation>
    <scope>NUCLEOTIDE SEQUENCE [LARGE SCALE GENOMIC DNA]</scope>
    <source>
        <strain evidence="2 3">WB01_CNA04</strain>
    </source>
</reference>
<feature type="transmembrane region" description="Helical" evidence="1">
    <location>
        <begin position="296"/>
        <end position="317"/>
    </location>
</feature>
<evidence type="ECO:0000256" key="1">
    <source>
        <dbReference type="SAM" id="Phobius"/>
    </source>
</evidence>
<comment type="caution">
    <text evidence="2">The sequence shown here is derived from an EMBL/GenBank/DDBJ whole genome shotgun (WGS) entry which is preliminary data.</text>
</comment>
<keyword evidence="1" id="KW-0472">Membrane</keyword>
<evidence type="ECO:0000313" key="3">
    <source>
        <dbReference type="Proteomes" id="UP000434342"/>
    </source>
</evidence>